<dbReference type="RefSeq" id="WP_184033494.1">
    <property type="nucleotide sequence ID" value="NZ_JACHHY010000001.1"/>
</dbReference>
<proteinExistence type="inferred from homology"/>
<evidence type="ECO:0000259" key="4">
    <source>
        <dbReference type="Pfam" id="PF25917"/>
    </source>
</evidence>
<dbReference type="SUPFAM" id="SSF111369">
    <property type="entry name" value="HlyD-like secretion proteins"/>
    <property type="match status" value="1"/>
</dbReference>
<dbReference type="InterPro" id="IPR058625">
    <property type="entry name" value="MdtA-like_BSH"/>
</dbReference>
<feature type="domain" description="Multidrug resistance protein MdtA-like barrel-sandwich hybrid" evidence="4">
    <location>
        <begin position="66"/>
        <end position="207"/>
    </location>
</feature>
<dbReference type="GO" id="GO:1990281">
    <property type="term" value="C:efflux pump complex"/>
    <property type="evidence" value="ECO:0007669"/>
    <property type="project" value="TreeGrafter"/>
</dbReference>
<sequence>MNRLRPIVYSLCAMGAIALAVELTGCAESQAGKQPTTTATASPWAAIAKGRISIEGGVINIAAPRPGIVQAVLVEEGTEVKAGAVLARIDDRESQLALRIKEQERDEARATLALLTLRQQIAQREWKRIASLPDDEVVSNQDRDNAKDQLTLANAEVTRQQATVAAAEAQVSAGRLEVEQHVVKAPLDGRIIRRQAKPGDGASTLNVTPLFMFAPHGPRIVRADLEERFVRSVASGQSAEVVLEADESKVYKAKVLRLGEVFGSRPENDDPTEKQDVRVIECVLSLDAPELKIGQRVVVKIAHPTTSGRS</sequence>
<reference evidence="5 6" key="1">
    <citation type="submission" date="2020-08" db="EMBL/GenBank/DDBJ databases">
        <title>Genomic Encyclopedia of Type Strains, Phase IV (KMG-IV): sequencing the most valuable type-strain genomes for metagenomic binning, comparative biology and taxonomic classification.</title>
        <authorList>
            <person name="Goeker M."/>
        </authorList>
    </citation>
    <scope>NUCLEOTIDE SEQUENCE [LARGE SCALE GENOMIC DNA]</scope>
    <source>
        <strain evidence="5 6">DSM 27165</strain>
    </source>
</reference>
<dbReference type="Gene3D" id="1.10.287.470">
    <property type="entry name" value="Helix hairpin bin"/>
    <property type="match status" value="1"/>
</dbReference>
<feature type="signal peptide" evidence="2">
    <location>
        <begin position="1"/>
        <end position="20"/>
    </location>
</feature>
<evidence type="ECO:0000256" key="1">
    <source>
        <dbReference type="ARBA" id="ARBA00009477"/>
    </source>
</evidence>
<comment type="caution">
    <text evidence="5">The sequence shown here is derived from an EMBL/GenBank/DDBJ whole genome shotgun (WGS) entry which is preliminary data.</text>
</comment>
<accession>A0A840MBQ6</accession>
<dbReference type="PANTHER" id="PTHR30469:SF15">
    <property type="entry name" value="HLYD FAMILY OF SECRETION PROTEINS"/>
    <property type="match status" value="1"/>
</dbReference>
<name>A0A840MBQ6_9PROT</name>
<dbReference type="InterPro" id="IPR006143">
    <property type="entry name" value="RND_pump_MFP"/>
</dbReference>
<dbReference type="Gene3D" id="2.40.30.170">
    <property type="match status" value="1"/>
</dbReference>
<dbReference type="AlphaFoldDB" id="A0A840MBQ6"/>
<dbReference type="Proteomes" id="UP000575898">
    <property type="component" value="Unassembled WGS sequence"/>
</dbReference>
<dbReference type="EMBL" id="JACHHY010000001">
    <property type="protein sequence ID" value="MBB5016764.1"/>
    <property type="molecule type" value="Genomic_DNA"/>
</dbReference>
<dbReference type="PANTHER" id="PTHR30469">
    <property type="entry name" value="MULTIDRUG RESISTANCE PROTEIN MDTA"/>
    <property type="match status" value="1"/>
</dbReference>
<dbReference type="Pfam" id="PF25876">
    <property type="entry name" value="HH_MFP_RND"/>
    <property type="match status" value="1"/>
</dbReference>
<dbReference type="InterPro" id="IPR058624">
    <property type="entry name" value="MdtA-like_HH"/>
</dbReference>
<keyword evidence="6" id="KW-1185">Reference proteome</keyword>
<evidence type="ECO:0000256" key="2">
    <source>
        <dbReference type="SAM" id="SignalP"/>
    </source>
</evidence>
<gene>
    <name evidence="5" type="ORF">HNQ59_000026</name>
</gene>
<protein>
    <submittedName>
        <fullName evidence="5">RND family efflux transporter MFP subunit</fullName>
    </submittedName>
</protein>
<dbReference type="Pfam" id="PF25917">
    <property type="entry name" value="BSH_RND"/>
    <property type="match status" value="1"/>
</dbReference>
<feature type="domain" description="Multidrug resistance protein MdtA-like alpha-helical hairpin" evidence="3">
    <location>
        <begin position="106"/>
        <end position="170"/>
    </location>
</feature>
<dbReference type="NCBIfam" id="TIGR01730">
    <property type="entry name" value="RND_mfp"/>
    <property type="match status" value="1"/>
</dbReference>
<feature type="chain" id="PRO_5033046600" evidence="2">
    <location>
        <begin position="21"/>
        <end position="310"/>
    </location>
</feature>
<evidence type="ECO:0000259" key="3">
    <source>
        <dbReference type="Pfam" id="PF25876"/>
    </source>
</evidence>
<keyword evidence="2" id="KW-0732">Signal</keyword>
<evidence type="ECO:0000313" key="5">
    <source>
        <dbReference type="EMBL" id="MBB5016764.1"/>
    </source>
</evidence>
<evidence type="ECO:0000313" key="6">
    <source>
        <dbReference type="Proteomes" id="UP000575898"/>
    </source>
</evidence>
<dbReference type="GO" id="GO:0015562">
    <property type="term" value="F:efflux transmembrane transporter activity"/>
    <property type="evidence" value="ECO:0007669"/>
    <property type="project" value="TreeGrafter"/>
</dbReference>
<organism evidence="5 6">
    <name type="scientific">Chitinivorax tropicus</name>
    <dbReference type="NCBI Taxonomy" id="714531"/>
    <lineage>
        <taxon>Bacteria</taxon>
        <taxon>Pseudomonadati</taxon>
        <taxon>Pseudomonadota</taxon>
        <taxon>Betaproteobacteria</taxon>
        <taxon>Chitinivorax</taxon>
    </lineage>
</organism>
<dbReference type="Gene3D" id="2.40.50.100">
    <property type="match status" value="1"/>
</dbReference>
<comment type="similarity">
    <text evidence="1">Belongs to the membrane fusion protein (MFP) (TC 8.A.1) family.</text>
</comment>